<dbReference type="Proteomes" id="UP001060085">
    <property type="component" value="Linkage Group LG07"/>
</dbReference>
<name>A0ACC0A1N4_CATRO</name>
<protein>
    <submittedName>
        <fullName evidence="1">Uncharacterized protein</fullName>
    </submittedName>
</protein>
<keyword evidence="2" id="KW-1185">Reference proteome</keyword>
<dbReference type="EMBL" id="CM044707">
    <property type="protein sequence ID" value="KAI5653867.1"/>
    <property type="molecule type" value="Genomic_DNA"/>
</dbReference>
<evidence type="ECO:0000313" key="2">
    <source>
        <dbReference type="Proteomes" id="UP001060085"/>
    </source>
</evidence>
<evidence type="ECO:0000313" key="1">
    <source>
        <dbReference type="EMBL" id="KAI5653867.1"/>
    </source>
</evidence>
<proteinExistence type="predicted"/>
<accession>A0ACC0A1N4</accession>
<comment type="caution">
    <text evidence="1">The sequence shown here is derived from an EMBL/GenBank/DDBJ whole genome shotgun (WGS) entry which is preliminary data.</text>
</comment>
<gene>
    <name evidence="1" type="ORF">M9H77_31054</name>
</gene>
<sequence>MYEVRTVRYQLDWMTTAQYTSPCDEWGLEAYKKRREATQQNWLQGMVARGPISIRASLALSLSSRRRRARPLHSQICMSYYISKRDSQISGAEGEHETPSY</sequence>
<reference evidence="2" key="1">
    <citation type="journal article" date="2023" name="Nat. Plants">
        <title>Single-cell RNA sequencing provides a high-resolution roadmap for understanding the multicellular compartmentation of specialized metabolism.</title>
        <authorList>
            <person name="Sun S."/>
            <person name="Shen X."/>
            <person name="Li Y."/>
            <person name="Li Y."/>
            <person name="Wang S."/>
            <person name="Li R."/>
            <person name="Zhang H."/>
            <person name="Shen G."/>
            <person name="Guo B."/>
            <person name="Wei J."/>
            <person name="Xu J."/>
            <person name="St-Pierre B."/>
            <person name="Chen S."/>
            <person name="Sun C."/>
        </authorList>
    </citation>
    <scope>NUCLEOTIDE SEQUENCE [LARGE SCALE GENOMIC DNA]</scope>
</reference>
<organism evidence="1 2">
    <name type="scientific">Catharanthus roseus</name>
    <name type="common">Madagascar periwinkle</name>
    <name type="synonym">Vinca rosea</name>
    <dbReference type="NCBI Taxonomy" id="4058"/>
    <lineage>
        <taxon>Eukaryota</taxon>
        <taxon>Viridiplantae</taxon>
        <taxon>Streptophyta</taxon>
        <taxon>Embryophyta</taxon>
        <taxon>Tracheophyta</taxon>
        <taxon>Spermatophyta</taxon>
        <taxon>Magnoliopsida</taxon>
        <taxon>eudicotyledons</taxon>
        <taxon>Gunneridae</taxon>
        <taxon>Pentapetalae</taxon>
        <taxon>asterids</taxon>
        <taxon>lamiids</taxon>
        <taxon>Gentianales</taxon>
        <taxon>Apocynaceae</taxon>
        <taxon>Rauvolfioideae</taxon>
        <taxon>Vinceae</taxon>
        <taxon>Catharanthinae</taxon>
        <taxon>Catharanthus</taxon>
    </lineage>
</organism>